<dbReference type="EMBL" id="JADIMT010000106">
    <property type="protein sequence ID" value="MBO8437187.1"/>
    <property type="molecule type" value="Genomic_DNA"/>
</dbReference>
<keyword evidence="3 6" id="KW-0540">Nuclease</keyword>
<dbReference type="NCBIfam" id="TIGR01280">
    <property type="entry name" value="xseB"/>
    <property type="match status" value="1"/>
</dbReference>
<dbReference type="GO" id="GO:0008855">
    <property type="term" value="F:exodeoxyribonuclease VII activity"/>
    <property type="evidence" value="ECO:0007669"/>
    <property type="project" value="UniProtKB-UniRule"/>
</dbReference>
<keyword evidence="2 6" id="KW-0963">Cytoplasm</keyword>
<comment type="caution">
    <text evidence="7">The sequence shown here is derived from an EMBL/GenBank/DDBJ whole genome shotgun (WGS) entry which is preliminary data.</text>
</comment>
<dbReference type="PANTHER" id="PTHR34137">
    <property type="entry name" value="EXODEOXYRIBONUCLEASE 7 SMALL SUBUNIT"/>
    <property type="match status" value="1"/>
</dbReference>
<comment type="subunit">
    <text evidence="6">Heterooligomer composed of large and small subunits.</text>
</comment>
<keyword evidence="4 6" id="KW-0378">Hydrolase</keyword>
<evidence type="ECO:0000256" key="5">
    <source>
        <dbReference type="ARBA" id="ARBA00022839"/>
    </source>
</evidence>
<evidence type="ECO:0000256" key="2">
    <source>
        <dbReference type="ARBA" id="ARBA00022490"/>
    </source>
</evidence>
<protein>
    <recommendedName>
        <fullName evidence="6">Exodeoxyribonuclease 7 small subunit</fullName>
        <ecNumber evidence="6">3.1.11.6</ecNumber>
    </recommendedName>
    <alternativeName>
        <fullName evidence="6">Exodeoxyribonuclease VII small subunit</fullName>
        <shortName evidence="6">Exonuclease VII small subunit</shortName>
    </alternativeName>
</protein>
<dbReference type="Proteomes" id="UP000823615">
    <property type="component" value="Unassembled WGS sequence"/>
</dbReference>
<comment type="similarity">
    <text evidence="1 6">Belongs to the XseB family.</text>
</comment>
<dbReference type="GO" id="GO:0006308">
    <property type="term" value="P:DNA catabolic process"/>
    <property type="evidence" value="ECO:0007669"/>
    <property type="project" value="UniProtKB-UniRule"/>
</dbReference>
<accession>A0A9D9E1V0</accession>
<evidence type="ECO:0000256" key="6">
    <source>
        <dbReference type="HAMAP-Rule" id="MF_00337"/>
    </source>
</evidence>
<dbReference type="GO" id="GO:0005829">
    <property type="term" value="C:cytosol"/>
    <property type="evidence" value="ECO:0007669"/>
    <property type="project" value="TreeGrafter"/>
</dbReference>
<dbReference type="EC" id="3.1.11.6" evidence="6"/>
<evidence type="ECO:0000256" key="4">
    <source>
        <dbReference type="ARBA" id="ARBA00022801"/>
    </source>
</evidence>
<dbReference type="SUPFAM" id="SSF116842">
    <property type="entry name" value="XseB-like"/>
    <property type="match status" value="1"/>
</dbReference>
<name>A0A9D9E1V0_9SPIO</name>
<comment type="catalytic activity">
    <reaction evidence="6">
        <text>Exonucleolytic cleavage in either 5'- to 3'- or 3'- to 5'-direction to yield nucleoside 5'-phosphates.</text>
        <dbReference type="EC" id="3.1.11.6"/>
    </reaction>
</comment>
<comment type="function">
    <text evidence="6">Bidirectionally degrades single-stranded DNA into large acid-insoluble oligonucleotides, which are then degraded further into small acid-soluble oligonucleotides.</text>
</comment>
<organism evidence="7 8">
    <name type="scientific">Candidatus Ornithospirochaeta stercoripullorum</name>
    <dbReference type="NCBI Taxonomy" id="2840899"/>
    <lineage>
        <taxon>Bacteria</taxon>
        <taxon>Pseudomonadati</taxon>
        <taxon>Spirochaetota</taxon>
        <taxon>Spirochaetia</taxon>
        <taxon>Spirochaetales</taxon>
        <taxon>Spirochaetaceae</taxon>
        <taxon>Spirochaetaceae incertae sedis</taxon>
        <taxon>Candidatus Ornithospirochaeta</taxon>
    </lineage>
</organism>
<sequence length="74" mass="8636">MSFESDLKRMEEITDLLKNEETGLEESIKLYEEASALGKKLTKTLTEIQRKVERVTTDDEMELETADMDEEETF</sequence>
<dbReference type="AlphaFoldDB" id="A0A9D9E1V0"/>
<evidence type="ECO:0000313" key="8">
    <source>
        <dbReference type="Proteomes" id="UP000823615"/>
    </source>
</evidence>
<proteinExistence type="inferred from homology"/>
<dbReference type="InterPro" id="IPR003761">
    <property type="entry name" value="Exonuc_VII_S"/>
</dbReference>
<comment type="subcellular location">
    <subcellularLocation>
        <location evidence="6">Cytoplasm</location>
    </subcellularLocation>
</comment>
<evidence type="ECO:0000313" key="7">
    <source>
        <dbReference type="EMBL" id="MBO8437187.1"/>
    </source>
</evidence>
<dbReference type="HAMAP" id="MF_00337">
    <property type="entry name" value="Exonuc_7_S"/>
    <property type="match status" value="1"/>
</dbReference>
<dbReference type="Gene3D" id="1.10.287.1040">
    <property type="entry name" value="Exonuclease VII, small subunit"/>
    <property type="match status" value="1"/>
</dbReference>
<reference evidence="7" key="2">
    <citation type="journal article" date="2021" name="PeerJ">
        <title>Extensive microbial diversity within the chicken gut microbiome revealed by metagenomics and culture.</title>
        <authorList>
            <person name="Gilroy R."/>
            <person name="Ravi A."/>
            <person name="Getino M."/>
            <person name="Pursley I."/>
            <person name="Horton D.L."/>
            <person name="Alikhan N.F."/>
            <person name="Baker D."/>
            <person name="Gharbi K."/>
            <person name="Hall N."/>
            <person name="Watson M."/>
            <person name="Adriaenssens E.M."/>
            <person name="Foster-Nyarko E."/>
            <person name="Jarju S."/>
            <person name="Secka A."/>
            <person name="Antonio M."/>
            <person name="Oren A."/>
            <person name="Chaudhuri R.R."/>
            <person name="La Ragione R."/>
            <person name="Hildebrand F."/>
            <person name="Pallen M.J."/>
        </authorList>
    </citation>
    <scope>NUCLEOTIDE SEQUENCE</scope>
    <source>
        <strain evidence="7">7293</strain>
    </source>
</reference>
<dbReference type="PANTHER" id="PTHR34137:SF1">
    <property type="entry name" value="EXODEOXYRIBONUCLEASE 7 SMALL SUBUNIT"/>
    <property type="match status" value="1"/>
</dbReference>
<dbReference type="InterPro" id="IPR037004">
    <property type="entry name" value="Exonuc_VII_ssu_sf"/>
</dbReference>
<evidence type="ECO:0000256" key="1">
    <source>
        <dbReference type="ARBA" id="ARBA00009998"/>
    </source>
</evidence>
<reference evidence="7" key="1">
    <citation type="submission" date="2020-10" db="EMBL/GenBank/DDBJ databases">
        <authorList>
            <person name="Gilroy R."/>
        </authorList>
    </citation>
    <scope>NUCLEOTIDE SEQUENCE</scope>
    <source>
        <strain evidence="7">7293</strain>
    </source>
</reference>
<evidence type="ECO:0000256" key="3">
    <source>
        <dbReference type="ARBA" id="ARBA00022722"/>
    </source>
</evidence>
<gene>
    <name evidence="6 7" type="primary">xseB</name>
    <name evidence="7" type="ORF">IAA97_09450</name>
</gene>
<dbReference type="GO" id="GO:0009318">
    <property type="term" value="C:exodeoxyribonuclease VII complex"/>
    <property type="evidence" value="ECO:0007669"/>
    <property type="project" value="UniProtKB-UniRule"/>
</dbReference>
<dbReference type="Pfam" id="PF02609">
    <property type="entry name" value="Exonuc_VII_S"/>
    <property type="match status" value="1"/>
</dbReference>
<keyword evidence="5 6" id="KW-0269">Exonuclease</keyword>